<dbReference type="AlphaFoldDB" id="A0A172TIA7"/>
<dbReference type="RefSeq" id="WP_068606198.1">
    <property type="nucleotide sequence ID" value="NZ_CP011388.1"/>
</dbReference>
<reference evidence="2 3" key="1">
    <citation type="submission" date="2015-01" db="EMBL/GenBank/DDBJ databases">
        <title>Paenibacillus swuensis/DY6/whole genome sequencing.</title>
        <authorList>
            <person name="Kim M.K."/>
            <person name="Srinivasan S."/>
            <person name="Lee J.-J."/>
        </authorList>
    </citation>
    <scope>NUCLEOTIDE SEQUENCE [LARGE SCALE GENOMIC DNA]</scope>
    <source>
        <strain evidence="2 3">DY6</strain>
    </source>
</reference>
<protein>
    <submittedName>
        <fullName evidence="2">Uncharacterized protein</fullName>
    </submittedName>
</protein>
<evidence type="ECO:0000313" key="2">
    <source>
        <dbReference type="EMBL" id="ANE46597.1"/>
    </source>
</evidence>
<sequence>MAGGNGYGKNGRKGPKVGTTKKCNKPSPYKLTPAQIAVVAGILTNALEVDSILIGKDKRIEILLQGSLQGRSRMDELMDEFGEASVGDLLETIMRKYK</sequence>
<gene>
    <name evidence="2" type="ORF">SY83_10290</name>
</gene>
<feature type="region of interest" description="Disordered" evidence="1">
    <location>
        <begin position="1"/>
        <end position="28"/>
    </location>
</feature>
<dbReference type="KEGG" id="pswu:SY83_10290"/>
<name>A0A172TIA7_9BACL</name>
<evidence type="ECO:0000256" key="1">
    <source>
        <dbReference type="SAM" id="MobiDB-lite"/>
    </source>
</evidence>
<evidence type="ECO:0000313" key="3">
    <source>
        <dbReference type="Proteomes" id="UP000076927"/>
    </source>
</evidence>
<proteinExistence type="predicted"/>
<accession>A0A172TIA7</accession>
<organism evidence="2 3">
    <name type="scientific">Paenibacillus swuensis</name>
    <dbReference type="NCBI Taxonomy" id="1178515"/>
    <lineage>
        <taxon>Bacteria</taxon>
        <taxon>Bacillati</taxon>
        <taxon>Bacillota</taxon>
        <taxon>Bacilli</taxon>
        <taxon>Bacillales</taxon>
        <taxon>Paenibacillaceae</taxon>
        <taxon>Paenibacillus</taxon>
    </lineage>
</organism>
<dbReference type="Proteomes" id="UP000076927">
    <property type="component" value="Chromosome"/>
</dbReference>
<dbReference type="EMBL" id="CP011388">
    <property type="protein sequence ID" value="ANE46597.1"/>
    <property type="molecule type" value="Genomic_DNA"/>
</dbReference>
<keyword evidence="3" id="KW-1185">Reference proteome</keyword>
<dbReference type="PATRIC" id="fig|1178515.4.peg.2061"/>